<feature type="compositionally biased region" description="Basic and acidic residues" evidence="6">
    <location>
        <begin position="120"/>
        <end position="133"/>
    </location>
</feature>
<dbReference type="GO" id="GO:0005634">
    <property type="term" value="C:nucleus"/>
    <property type="evidence" value="ECO:0007669"/>
    <property type="project" value="UniProtKB-SubCell"/>
</dbReference>
<accession>A0A3B3TGH0</accession>
<organism evidence="7 8">
    <name type="scientific">Paramormyrops kingsleyae</name>
    <dbReference type="NCBI Taxonomy" id="1676925"/>
    <lineage>
        <taxon>Eukaryota</taxon>
        <taxon>Metazoa</taxon>
        <taxon>Chordata</taxon>
        <taxon>Craniata</taxon>
        <taxon>Vertebrata</taxon>
        <taxon>Euteleostomi</taxon>
        <taxon>Actinopterygii</taxon>
        <taxon>Neopterygii</taxon>
        <taxon>Teleostei</taxon>
        <taxon>Osteoglossocephala</taxon>
        <taxon>Osteoglossomorpha</taxon>
        <taxon>Osteoglossiformes</taxon>
        <taxon>Mormyridae</taxon>
        <taxon>Paramormyrops</taxon>
    </lineage>
</organism>
<dbReference type="Ensembl" id="ENSPKIT00000022536.1">
    <property type="protein sequence ID" value="ENSPKIP00000041501.1"/>
    <property type="gene ID" value="ENSPKIG00000018037.1"/>
</dbReference>
<dbReference type="GO" id="GO:0016071">
    <property type="term" value="P:mRNA metabolic process"/>
    <property type="evidence" value="ECO:0007669"/>
    <property type="project" value="UniProtKB-ARBA"/>
</dbReference>
<dbReference type="InterPro" id="IPR026780">
    <property type="entry name" value="PNRC1/2"/>
</dbReference>
<feature type="region of interest" description="Disordered" evidence="6">
    <location>
        <begin position="154"/>
        <end position="261"/>
    </location>
</feature>
<dbReference type="PANTHER" id="PTHR15405">
    <property type="entry name" value="PROLINE-RICH NUCLEAR RECEPTOR COACTIVATOR"/>
    <property type="match status" value="1"/>
</dbReference>
<evidence type="ECO:0000256" key="5">
    <source>
        <dbReference type="ARBA" id="ARBA00023242"/>
    </source>
</evidence>
<feature type="compositionally biased region" description="Basic and acidic residues" evidence="6">
    <location>
        <begin position="189"/>
        <end position="204"/>
    </location>
</feature>
<keyword evidence="4" id="KW-0804">Transcription</keyword>
<evidence type="ECO:0000313" key="7">
    <source>
        <dbReference type="Ensembl" id="ENSPKIP00000041508.1"/>
    </source>
</evidence>
<dbReference type="Pfam" id="PF15365">
    <property type="entry name" value="PNRC"/>
    <property type="match status" value="1"/>
</dbReference>
<protein>
    <submittedName>
        <fullName evidence="7">Proline rich nuclear receptor coactivator 1</fullName>
    </submittedName>
</protein>
<reference evidence="7" key="1">
    <citation type="submission" date="2025-05" db="UniProtKB">
        <authorList>
            <consortium name="Ensembl"/>
        </authorList>
    </citation>
    <scope>IDENTIFICATION</scope>
</reference>
<feature type="compositionally biased region" description="Basic and acidic residues" evidence="6">
    <location>
        <begin position="248"/>
        <end position="260"/>
    </location>
</feature>
<evidence type="ECO:0000256" key="4">
    <source>
        <dbReference type="ARBA" id="ARBA00023163"/>
    </source>
</evidence>
<feature type="compositionally biased region" description="Pro residues" evidence="6">
    <location>
        <begin position="234"/>
        <end position="244"/>
    </location>
</feature>
<evidence type="ECO:0000256" key="2">
    <source>
        <dbReference type="ARBA" id="ARBA00023015"/>
    </source>
</evidence>
<dbReference type="GeneTree" id="ENSGT00530000063881"/>
<dbReference type="InterPro" id="IPR028322">
    <property type="entry name" value="PNRC-like_rgn"/>
</dbReference>
<dbReference type="RefSeq" id="XP_023666035.1">
    <property type="nucleotide sequence ID" value="XM_023810267.2"/>
</dbReference>
<evidence type="ECO:0000313" key="8">
    <source>
        <dbReference type="Proteomes" id="UP000261540"/>
    </source>
</evidence>
<gene>
    <name evidence="7" type="primary">PNRC1</name>
</gene>
<comment type="subcellular location">
    <subcellularLocation>
        <location evidence="1">Nucleus</location>
    </subcellularLocation>
</comment>
<keyword evidence="3" id="KW-0010">Activator</keyword>
<keyword evidence="5" id="KW-0539">Nucleus</keyword>
<dbReference type="GeneID" id="111843048"/>
<sequence length="277" mass="30245">MYLPSDLQAMLGETFSSHDGLSLDNIENKPLTSHLSKRQALHKKGGRKARPSAAGLQSRFHSLQQQQRHTGSLRANPARFADINNTVVAGSKSPAANSEGVASRTQTTVLTLHQLKHGAKKEVLKSKSARPEKGLQPNVPAVHGLKHEHAAQNRNGCGQKNRHVNAPGVATSARRGDRRQQQKSSSPLCHEEEEKARDATDDSKIISAHPAEPVAEDSLRDGEKVYAGAKFSEPPSPSVLPKPPSHWVGEKVPRHRDQSREQMTVHLKTLLKVQANP</sequence>
<name>A0A3B3TGH0_9TELE</name>
<proteinExistence type="predicted"/>
<dbReference type="AlphaFoldDB" id="A0A3B3TGH0"/>
<dbReference type="Ensembl" id="ENSPKIT00000022543.1">
    <property type="protein sequence ID" value="ENSPKIP00000041508.1"/>
    <property type="gene ID" value="ENSPKIG00000018037.1"/>
</dbReference>
<keyword evidence="2" id="KW-0805">Transcription regulation</keyword>
<dbReference type="Proteomes" id="UP000261540">
    <property type="component" value="Unplaced"/>
</dbReference>
<evidence type="ECO:0000256" key="6">
    <source>
        <dbReference type="SAM" id="MobiDB-lite"/>
    </source>
</evidence>
<keyword evidence="8" id="KW-1185">Reference proteome</keyword>
<feature type="region of interest" description="Disordered" evidence="6">
    <location>
        <begin position="117"/>
        <end position="139"/>
    </location>
</feature>
<dbReference type="OrthoDB" id="8959733at2759"/>
<evidence type="ECO:0000256" key="3">
    <source>
        <dbReference type="ARBA" id="ARBA00023159"/>
    </source>
</evidence>
<dbReference type="STRING" id="1676925.ENSPKIP00000041508"/>
<evidence type="ECO:0000256" key="1">
    <source>
        <dbReference type="ARBA" id="ARBA00004123"/>
    </source>
</evidence>